<comment type="subcellular location">
    <subcellularLocation>
        <location evidence="1">Cytoplasm</location>
        <location evidence="1">Cytoskeleton</location>
    </subcellularLocation>
    <subcellularLocation>
        <location evidence="2">Cytoplasm</location>
        <location evidence="2">Perinuclear region</location>
    </subcellularLocation>
    <subcellularLocation>
        <location evidence="12">Cytoplasmic vesicle</location>
        <location evidence="12">Autophagosome membrane</location>
        <topology evidence="12">Peripheral membrane protein</topology>
    </subcellularLocation>
</comment>
<evidence type="ECO:0000259" key="19">
    <source>
        <dbReference type="PROSITE" id="PS51905"/>
    </source>
</evidence>
<keyword evidence="5 16" id="KW-0863">Zinc-finger</keyword>
<evidence type="ECO:0000256" key="6">
    <source>
        <dbReference type="ARBA" id="ARBA00022833"/>
    </source>
</evidence>
<dbReference type="Gene3D" id="6.20.250.40">
    <property type="match status" value="1"/>
</dbReference>
<evidence type="ECO:0000313" key="20">
    <source>
        <dbReference type="Ensembl" id="ENSSMRP00000028393.1"/>
    </source>
</evidence>
<evidence type="ECO:0000313" key="21">
    <source>
        <dbReference type="Proteomes" id="UP000694421"/>
    </source>
</evidence>
<feature type="compositionally biased region" description="Polar residues" evidence="18">
    <location>
        <begin position="10"/>
        <end position="21"/>
    </location>
</feature>
<dbReference type="GO" id="GO:0031410">
    <property type="term" value="C:cytoplasmic vesicle"/>
    <property type="evidence" value="ECO:0007669"/>
    <property type="project" value="UniProtKB-KW"/>
</dbReference>
<evidence type="ECO:0000256" key="2">
    <source>
        <dbReference type="ARBA" id="ARBA00004556"/>
    </source>
</evidence>
<organism evidence="20 21">
    <name type="scientific">Salvator merianae</name>
    <name type="common">Argentine black and white tegu</name>
    <name type="synonym">Tupinambis merianae</name>
    <dbReference type="NCBI Taxonomy" id="96440"/>
    <lineage>
        <taxon>Eukaryota</taxon>
        <taxon>Metazoa</taxon>
        <taxon>Chordata</taxon>
        <taxon>Craniata</taxon>
        <taxon>Vertebrata</taxon>
        <taxon>Euteleostomi</taxon>
        <taxon>Lepidosauria</taxon>
        <taxon>Squamata</taxon>
        <taxon>Bifurcata</taxon>
        <taxon>Unidentata</taxon>
        <taxon>Episquamata</taxon>
        <taxon>Laterata</taxon>
        <taxon>Teiioidea</taxon>
        <taxon>Teiidae</taxon>
        <taxon>Salvator</taxon>
    </lineage>
</organism>
<reference evidence="20" key="2">
    <citation type="submission" date="2025-09" db="UniProtKB">
        <authorList>
            <consortium name="Ensembl"/>
        </authorList>
    </citation>
    <scope>IDENTIFICATION</scope>
</reference>
<evidence type="ECO:0000256" key="10">
    <source>
        <dbReference type="ARBA" id="ARBA00023212"/>
    </source>
</evidence>
<evidence type="ECO:0000256" key="9">
    <source>
        <dbReference type="ARBA" id="ARBA00023136"/>
    </source>
</evidence>
<dbReference type="GO" id="GO:0000421">
    <property type="term" value="C:autophagosome membrane"/>
    <property type="evidence" value="ECO:0007669"/>
    <property type="project" value="UniProtKB-SubCell"/>
</dbReference>
<dbReference type="PANTHER" id="PTHR31915:SF4">
    <property type="entry name" value="CALCIUM-BINDING AND COILED-COIL DOMAIN-CONTAINING PROTEIN 2"/>
    <property type="match status" value="1"/>
</dbReference>
<dbReference type="GO" id="GO:0005856">
    <property type="term" value="C:cytoskeleton"/>
    <property type="evidence" value="ECO:0007669"/>
    <property type="project" value="UniProtKB-SubCell"/>
</dbReference>
<evidence type="ECO:0000256" key="12">
    <source>
        <dbReference type="ARBA" id="ARBA00037854"/>
    </source>
</evidence>
<name>A0A8D0EAC2_SALMN</name>
<reference evidence="20" key="1">
    <citation type="submission" date="2025-08" db="UniProtKB">
        <authorList>
            <consortium name="Ensembl"/>
        </authorList>
    </citation>
    <scope>IDENTIFICATION</scope>
</reference>
<keyword evidence="7" id="KW-0072">Autophagy</keyword>
<keyword evidence="3" id="KW-0963">Cytoplasm</keyword>
<evidence type="ECO:0000256" key="4">
    <source>
        <dbReference type="ARBA" id="ARBA00022723"/>
    </source>
</evidence>
<evidence type="ECO:0000256" key="1">
    <source>
        <dbReference type="ARBA" id="ARBA00004245"/>
    </source>
</evidence>
<dbReference type="Pfam" id="PF18112">
    <property type="entry name" value="Zn-C2H2_12"/>
    <property type="match status" value="1"/>
</dbReference>
<dbReference type="GO" id="GO:0098792">
    <property type="term" value="P:xenophagy"/>
    <property type="evidence" value="ECO:0007669"/>
    <property type="project" value="TreeGrafter"/>
</dbReference>
<dbReference type="PANTHER" id="PTHR31915">
    <property type="entry name" value="SKICH DOMAIN-CONTAINING PROTEIN"/>
    <property type="match status" value="1"/>
</dbReference>
<evidence type="ECO:0000256" key="17">
    <source>
        <dbReference type="SAM" id="Coils"/>
    </source>
</evidence>
<evidence type="ECO:0000256" key="11">
    <source>
        <dbReference type="ARBA" id="ARBA00023329"/>
    </source>
</evidence>
<protein>
    <recommendedName>
        <fullName evidence="14">Calcium-binding and coiled-coil domain-containing protein 2</fullName>
    </recommendedName>
    <alternativeName>
        <fullName evidence="15">Nuclear domain 10 protein NDP52</fullName>
    </alternativeName>
</protein>
<evidence type="ECO:0000256" key="5">
    <source>
        <dbReference type="ARBA" id="ARBA00022771"/>
    </source>
</evidence>
<dbReference type="Proteomes" id="UP000694421">
    <property type="component" value="Unplaced"/>
</dbReference>
<dbReference type="Gene3D" id="2.60.40.2840">
    <property type="match status" value="1"/>
</dbReference>
<dbReference type="PROSITE" id="PS51905">
    <property type="entry name" value="ZF_UBZ1"/>
    <property type="match status" value="1"/>
</dbReference>
<accession>A0A8D0EAC2</accession>
<evidence type="ECO:0000256" key="13">
    <source>
        <dbReference type="ARBA" id="ARBA00037963"/>
    </source>
</evidence>
<dbReference type="GO" id="GO:1901098">
    <property type="term" value="P:positive regulation of autophagosome maturation"/>
    <property type="evidence" value="ECO:0007669"/>
    <property type="project" value="TreeGrafter"/>
</dbReference>
<dbReference type="GeneTree" id="ENSGT00950000183025"/>
<evidence type="ECO:0000256" key="18">
    <source>
        <dbReference type="SAM" id="MobiDB-lite"/>
    </source>
</evidence>
<dbReference type="InterPro" id="IPR051002">
    <property type="entry name" value="UBA_autophagy_assoc_protein"/>
</dbReference>
<evidence type="ECO:0000256" key="3">
    <source>
        <dbReference type="ARBA" id="ARBA00022490"/>
    </source>
</evidence>
<keyword evidence="8 17" id="KW-0175">Coiled coil</keyword>
<dbReference type="InterPro" id="IPR041641">
    <property type="entry name" value="CALCOCO1/2_Zn_UBZ1"/>
</dbReference>
<keyword evidence="4" id="KW-0479">Metal-binding</keyword>
<dbReference type="Ensembl" id="ENSSMRT00000033102.1">
    <property type="protein sequence ID" value="ENSSMRP00000028393.1"/>
    <property type="gene ID" value="ENSSMRG00000021830.1"/>
</dbReference>
<comment type="similarity">
    <text evidence="13">Belongs to the CALCOCO family.</text>
</comment>
<evidence type="ECO:0000256" key="16">
    <source>
        <dbReference type="PROSITE-ProRule" id="PRU01253"/>
    </source>
</evidence>
<proteinExistence type="inferred from homology"/>
<feature type="coiled-coil region" evidence="17">
    <location>
        <begin position="154"/>
        <end position="348"/>
    </location>
</feature>
<keyword evidence="10" id="KW-0206">Cytoskeleton</keyword>
<dbReference type="InterPro" id="IPR041611">
    <property type="entry name" value="SKICH"/>
</dbReference>
<keyword evidence="9" id="KW-0472">Membrane</keyword>
<dbReference type="Pfam" id="PF17751">
    <property type="entry name" value="SKICH"/>
    <property type="match status" value="1"/>
</dbReference>
<keyword evidence="6" id="KW-0862">Zinc</keyword>
<dbReference type="GO" id="GO:0048471">
    <property type="term" value="C:perinuclear region of cytoplasm"/>
    <property type="evidence" value="ECO:0007669"/>
    <property type="project" value="UniProtKB-SubCell"/>
</dbReference>
<evidence type="ECO:0000256" key="8">
    <source>
        <dbReference type="ARBA" id="ARBA00023054"/>
    </source>
</evidence>
<keyword evidence="11" id="KW-0968">Cytoplasmic vesicle</keyword>
<dbReference type="GO" id="GO:0016605">
    <property type="term" value="C:PML body"/>
    <property type="evidence" value="ECO:0007669"/>
    <property type="project" value="TreeGrafter"/>
</dbReference>
<dbReference type="GO" id="GO:0008270">
    <property type="term" value="F:zinc ion binding"/>
    <property type="evidence" value="ECO:0007669"/>
    <property type="project" value="UniProtKB-KW"/>
</dbReference>
<dbReference type="CDD" id="cd21968">
    <property type="entry name" value="Zn-C2H2_CALCOCO2"/>
    <property type="match status" value="1"/>
</dbReference>
<feature type="domain" description="UBZ1-type" evidence="19">
    <location>
        <begin position="386"/>
        <end position="412"/>
    </location>
</feature>
<evidence type="ECO:0000256" key="14">
    <source>
        <dbReference type="ARBA" id="ARBA00040931"/>
    </source>
</evidence>
<dbReference type="AlphaFoldDB" id="A0A8D0EAC2"/>
<keyword evidence="21" id="KW-1185">Reference proteome</keyword>
<sequence length="441" mass="50790">MSSKKKNSSMEETCNNSDEPPTSTVFLDSCHFSQVVFTDVEKVYVPGADITCHYTLSEHITPRRKDWVGIFKVGWKTTREYYTFMWAPLPSSSSTGDAEVQQVLFKAYYLPKDDEYYQFCYVDQDGLVRGASIPFQFCAEAEDDMLMVTTQGEMEEIKQHNTALLEVNQKLKEKLVSLQQQNEDLQEKLKATEDFQRNLDALRTSNEKLNVDIDLLKNKVTCLESQNSSTEAELHQIKEENKKLLSEKEQLENKLRTTLGCVDQLQSQVESQHSEVENLLRGDQDKAVHLKQLKEENHQLNAALLQQQNSEKNVEEMTLMLQTLKKEKEEMEKENQRLRQKNEELMTHLPDVIDDTSTHSTENSFLVYGNPYSVTPGIPVADLVSIKKCPMCDEIFPSDIGENQYSDHVQSHLLHCPFCSETFDRSSEQVYEDHVFCHGLD</sequence>
<evidence type="ECO:0000256" key="7">
    <source>
        <dbReference type="ARBA" id="ARBA00023006"/>
    </source>
</evidence>
<dbReference type="FunFam" id="2.60.40.2840:FF:000002">
    <property type="entry name" value="Tax1-binding protein 1 isoform 2"/>
    <property type="match status" value="1"/>
</dbReference>
<evidence type="ECO:0000256" key="15">
    <source>
        <dbReference type="ARBA" id="ARBA00041519"/>
    </source>
</evidence>
<feature type="region of interest" description="Disordered" evidence="18">
    <location>
        <begin position="1"/>
        <end position="21"/>
    </location>
</feature>